<feature type="non-terminal residue" evidence="1">
    <location>
        <position position="91"/>
    </location>
</feature>
<organism evidence="1 2">
    <name type="scientific">Iphiclides podalirius</name>
    <name type="common">scarce swallowtail</name>
    <dbReference type="NCBI Taxonomy" id="110791"/>
    <lineage>
        <taxon>Eukaryota</taxon>
        <taxon>Metazoa</taxon>
        <taxon>Ecdysozoa</taxon>
        <taxon>Arthropoda</taxon>
        <taxon>Hexapoda</taxon>
        <taxon>Insecta</taxon>
        <taxon>Pterygota</taxon>
        <taxon>Neoptera</taxon>
        <taxon>Endopterygota</taxon>
        <taxon>Lepidoptera</taxon>
        <taxon>Glossata</taxon>
        <taxon>Ditrysia</taxon>
        <taxon>Papilionoidea</taxon>
        <taxon>Papilionidae</taxon>
        <taxon>Papilioninae</taxon>
        <taxon>Iphiclides</taxon>
    </lineage>
</organism>
<proteinExistence type="predicted"/>
<gene>
    <name evidence="1" type="ORF">IPOD504_LOCUS13852</name>
</gene>
<sequence>MQGIHIAGSGVYSRLWRGSTNELSNEESEWERRTGGCELFIVLQIGAAWTTGVSAETPKCVDRSIFVFYGAFGFQELSARIRRLKADRKAA</sequence>
<evidence type="ECO:0000313" key="2">
    <source>
        <dbReference type="Proteomes" id="UP000837857"/>
    </source>
</evidence>
<accession>A0ABN8IWP2</accession>
<dbReference type="Proteomes" id="UP000837857">
    <property type="component" value="Chromosome 4"/>
</dbReference>
<protein>
    <submittedName>
        <fullName evidence="1">Uncharacterized protein</fullName>
    </submittedName>
</protein>
<reference evidence="1" key="1">
    <citation type="submission" date="2022-03" db="EMBL/GenBank/DDBJ databases">
        <authorList>
            <person name="Martin H S."/>
        </authorList>
    </citation>
    <scope>NUCLEOTIDE SEQUENCE</scope>
</reference>
<keyword evidence="2" id="KW-1185">Reference proteome</keyword>
<dbReference type="EMBL" id="OW152816">
    <property type="protein sequence ID" value="CAH2067395.1"/>
    <property type="molecule type" value="Genomic_DNA"/>
</dbReference>
<evidence type="ECO:0000313" key="1">
    <source>
        <dbReference type="EMBL" id="CAH2067395.1"/>
    </source>
</evidence>
<name>A0ABN8IWP2_9NEOP</name>